<keyword evidence="4" id="KW-1185">Reference proteome</keyword>
<dbReference type="OrthoDB" id="10585071at2759"/>
<accession>L1JPX6</accession>
<evidence type="ECO:0000313" key="2">
    <source>
        <dbReference type="EMBL" id="EKX50240.1"/>
    </source>
</evidence>
<evidence type="ECO:0000256" key="1">
    <source>
        <dbReference type="SAM" id="MobiDB-lite"/>
    </source>
</evidence>
<protein>
    <submittedName>
        <fullName evidence="2 3">Uncharacterized protein</fullName>
    </submittedName>
</protein>
<dbReference type="KEGG" id="gtt:GUITHDRAFT_104054"/>
<organism evidence="2">
    <name type="scientific">Guillardia theta (strain CCMP2712)</name>
    <name type="common">Cryptophyte</name>
    <dbReference type="NCBI Taxonomy" id="905079"/>
    <lineage>
        <taxon>Eukaryota</taxon>
        <taxon>Cryptophyceae</taxon>
        <taxon>Pyrenomonadales</taxon>
        <taxon>Geminigeraceae</taxon>
        <taxon>Guillardia</taxon>
    </lineage>
</organism>
<dbReference type="GeneID" id="17306855"/>
<dbReference type="PaxDb" id="55529-EKX50240"/>
<dbReference type="EMBL" id="JH992979">
    <property type="protein sequence ID" value="EKX50240.1"/>
    <property type="molecule type" value="Genomic_DNA"/>
</dbReference>
<feature type="compositionally biased region" description="Low complexity" evidence="1">
    <location>
        <begin position="10"/>
        <end position="20"/>
    </location>
</feature>
<feature type="region of interest" description="Disordered" evidence="1">
    <location>
        <begin position="410"/>
        <end position="440"/>
    </location>
</feature>
<name>L1JPX6_GUITC</name>
<evidence type="ECO:0000313" key="3">
    <source>
        <dbReference type="EnsemblProtists" id="EKX50240"/>
    </source>
</evidence>
<evidence type="ECO:0000313" key="4">
    <source>
        <dbReference type="Proteomes" id="UP000011087"/>
    </source>
</evidence>
<reference evidence="3" key="3">
    <citation type="submission" date="2016-03" db="UniProtKB">
        <authorList>
            <consortium name="EnsemblProtists"/>
        </authorList>
    </citation>
    <scope>IDENTIFICATION</scope>
</reference>
<dbReference type="HOGENOM" id="CLU_589816_0_0_1"/>
<sequence length="464" mass="53409">MEDSTPDIQSDLSSLSSSSDAPKQASHEETKPTIGAVKDEDESEKSDPVNEAISSAFALEYQQRNEKTRRDYAAKFQQGVGSGTAGVAGEPTELLPRFEPVFSGHNMEVIEDGRTLRKKDWSIVHGRVLGLDRKVWYEDKEENVAYGYQAPSTLVLGRSSSMGVERYSFLIREIQGGSFFLGFLELPFKPVQQWPNFFDTCAWMLADGGNVFRTGPDVGGEGYYDSPQDELPLMGRRFAMKTGFEVLTELLRRELYTQYPNVTTPGIWTFGEGSVVSLEINREERELRFEVNDAPPFTLRNVSSSALPFVTLLYPNDTVSLLSPAEEQFFRARWKSKRRGPEDPDYWVWDWERWRPSDGGLIWKDGKYVEDPNKKNRWFPTYDNNDGRSPVPGLSLTEYLILKSSYDEQAHEKRKKERERRDKKTLERGDMPRELKRVMKEEDKGKWRDLEEKLEELKSRGKLN</sequence>
<feature type="region of interest" description="Disordered" evidence="1">
    <location>
        <begin position="1"/>
        <end position="51"/>
    </location>
</feature>
<feature type="compositionally biased region" description="Basic and acidic residues" evidence="1">
    <location>
        <begin position="419"/>
        <end position="440"/>
    </location>
</feature>
<reference evidence="4" key="2">
    <citation type="submission" date="2012-11" db="EMBL/GenBank/DDBJ databases">
        <authorList>
            <person name="Kuo A."/>
            <person name="Curtis B.A."/>
            <person name="Tanifuji G."/>
            <person name="Burki F."/>
            <person name="Gruber A."/>
            <person name="Irimia M."/>
            <person name="Maruyama S."/>
            <person name="Arias M.C."/>
            <person name="Ball S.G."/>
            <person name="Gile G.H."/>
            <person name="Hirakawa Y."/>
            <person name="Hopkins J.F."/>
            <person name="Rensing S.A."/>
            <person name="Schmutz J."/>
            <person name="Symeonidi A."/>
            <person name="Elias M."/>
            <person name="Eveleigh R.J."/>
            <person name="Herman E.K."/>
            <person name="Klute M.J."/>
            <person name="Nakayama T."/>
            <person name="Obornik M."/>
            <person name="Reyes-Prieto A."/>
            <person name="Armbrust E.V."/>
            <person name="Aves S.J."/>
            <person name="Beiko R.G."/>
            <person name="Coutinho P."/>
            <person name="Dacks J.B."/>
            <person name="Durnford D.G."/>
            <person name="Fast N.M."/>
            <person name="Green B.R."/>
            <person name="Grisdale C."/>
            <person name="Hempe F."/>
            <person name="Henrissat B."/>
            <person name="Hoppner M.P."/>
            <person name="Ishida K.-I."/>
            <person name="Kim E."/>
            <person name="Koreny L."/>
            <person name="Kroth P.G."/>
            <person name="Liu Y."/>
            <person name="Malik S.-B."/>
            <person name="Maier U.G."/>
            <person name="McRose D."/>
            <person name="Mock T."/>
            <person name="Neilson J.A."/>
            <person name="Onodera N.T."/>
            <person name="Poole A.M."/>
            <person name="Pritham E.J."/>
            <person name="Richards T.A."/>
            <person name="Rocap G."/>
            <person name="Roy S.W."/>
            <person name="Sarai C."/>
            <person name="Schaack S."/>
            <person name="Shirato S."/>
            <person name="Slamovits C.H."/>
            <person name="Spencer D.F."/>
            <person name="Suzuki S."/>
            <person name="Worden A.Z."/>
            <person name="Zauner S."/>
            <person name="Barry K."/>
            <person name="Bell C."/>
            <person name="Bharti A.K."/>
            <person name="Crow J.A."/>
            <person name="Grimwood J."/>
            <person name="Kramer R."/>
            <person name="Lindquist E."/>
            <person name="Lucas S."/>
            <person name="Salamov A."/>
            <person name="McFadden G.I."/>
            <person name="Lane C.E."/>
            <person name="Keeling P.J."/>
            <person name="Gray M.W."/>
            <person name="Grigoriev I.V."/>
            <person name="Archibald J.M."/>
        </authorList>
    </citation>
    <scope>NUCLEOTIDE SEQUENCE</scope>
    <source>
        <strain evidence="4">CCMP2712</strain>
    </source>
</reference>
<reference evidence="2 4" key="1">
    <citation type="journal article" date="2012" name="Nature">
        <title>Algal genomes reveal evolutionary mosaicism and the fate of nucleomorphs.</title>
        <authorList>
            <consortium name="DOE Joint Genome Institute"/>
            <person name="Curtis B.A."/>
            <person name="Tanifuji G."/>
            <person name="Burki F."/>
            <person name="Gruber A."/>
            <person name="Irimia M."/>
            <person name="Maruyama S."/>
            <person name="Arias M.C."/>
            <person name="Ball S.G."/>
            <person name="Gile G.H."/>
            <person name="Hirakawa Y."/>
            <person name="Hopkins J.F."/>
            <person name="Kuo A."/>
            <person name="Rensing S.A."/>
            <person name="Schmutz J."/>
            <person name="Symeonidi A."/>
            <person name="Elias M."/>
            <person name="Eveleigh R.J."/>
            <person name="Herman E.K."/>
            <person name="Klute M.J."/>
            <person name="Nakayama T."/>
            <person name="Obornik M."/>
            <person name="Reyes-Prieto A."/>
            <person name="Armbrust E.V."/>
            <person name="Aves S.J."/>
            <person name="Beiko R.G."/>
            <person name="Coutinho P."/>
            <person name="Dacks J.B."/>
            <person name="Durnford D.G."/>
            <person name="Fast N.M."/>
            <person name="Green B.R."/>
            <person name="Grisdale C.J."/>
            <person name="Hempel F."/>
            <person name="Henrissat B."/>
            <person name="Hoppner M.P."/>
            <person name="Ishida K."/>
            <person name="Kim E."/>
            <person name="Koreny L."/>
            <person name="Kroth P.G."/>
            <person name="Liu Y."/>
            <person name="Malik S.B."/>
            <person name="Maier U.G."/>
            <person name="McRose D."/>
            <person name="Mock T."/>
            <person name="Neilson J.A."/>
            <person name="Onodera N.T."/>
            <person name="Poole A.M."/>
            <person name="Pritham E.J."/>
            <person name="Richards T.A."/>
            <person name="Rocap G."/>
            <person name="Roy S.W."/>
            <person name="Sarai C."/>
            <person name="Schaack S."/>
            <person name="Shirato S."/>
            <person name="Slamovits C.H."/>
            <person name="Spencer D.F."/>
            <person name="Suzuki S."/>
            <person name="Worden A.Z."/>
            <person name="Zauner S."/>
            <person name="Barry K."/>
            <person name="Bell C."/>
            <person name="Bharti A.K."/>
            <person name="Crow J.A."/>
            <person name="Grimwood J."/>
            <person name="Kramer R."/>
            <person name="Lindquist E."/>
            <person name="Lucas S."/>
            <person name="Salamov A."/>
            <person name="McFadden G.I."/>
            <person name="Lane C.E."/>
            <person name="Keeling P.J."/>
            <person name="Gray M.W."/>
            <person name="Grigoriev I.V."/>
            <person name="Archibald J.M."/>
        </authorList>
    </citation>
    <scope>NUCLEOTIDE SEQUENCE</scope>
    <source>
        <strain evidence="2 4">CCMP2712</strain>
    </source>
</reference>
<gene>
    <name evidence="2" type="ORF">GUITHDRAFT_104054</name>
</gene>
<dbReference type="EnsemblProtists" id="EKX50240">
    <property type="protein sequence ID" value="EKX50240"/>
    <property type="gene ID" value="GUITHDRAFT_104054"/>
</dbReference>
<dbReference type="Proteomes" id="UP000011087">
    <property type="component" value="Unassembled WGS sequence"/>
</dbReference>
<dbReference type="AlphaFoldDB" id="L1JPX6"/>
<proteinExistence type="predicted"/>
<dbReference type="RefSeq" id="XP_005837220.1">
    <property type="nucleotide sequence ID" value="XM_005837163.1"/>
</dbReference>